<dbReference type="InterPro" id="IPR015947">
    <property type="entry name" value="PUA-like_sf"/>
</dbReference>
<organism evidence="2 3">
    <name type="scientific">Actinokineospora auranticolor</name>
    <dbReference type="NCBI Taxonomy" id="155976"/>
    <lineage>
        <taxon>Bacteria</taxon>
        <taxon>Bacillati</taxon>
        <taxon>Actinomycetota</taxon>
        <taxon>Actinomycetes</taxon>
        <taxon>Pseudonocardiales</taxon>
        <taxon>Pseudonocardiaceae</taxon>
        <taxon>Actinokineospora</taxon>
    </lineage>
</organism>
<proteinExistence type="predicted"/>
<dbReference type="AlphaFoldDB" id="A0A2S6GQW8"/>
<dbReference type="Gene3D" id="2.30.130.40">
    <property type="entry name" value="LON domain-like"/>
    <property type="match status" value="1"/>
</dbReference>
<comment type="caution">
    <text evidence="2">The sequence shown here is derived from an EMBL/GenBank/DDBJ whole genome shotgun (WGS) entry which is preliminary data.</text>
</comment>
<evidence type="ECO:0000259" key="1">
    <source>
        <dbReference type="PROSITE" id="PS51787"/>
    </source>
</evidence>
<dbReference type="InterPro" id="IPR003111">
    <property type="entry name" value="Lon_prtase_N"/>
</dbReference>
<sequence length="226" mass="24962">MADSLPLFPLRAVLLPGANLPLHVFEPRYRQLTVDLMTGALPERRFGVVALRPSMDHEVTDVSQLCAIGCSAELREAKRLPDGRFDIVTTGERRFRLLDVDATAAPYLMGTVEWVPDAEQPTVAADSVSMLAEAARAAHRRYCTAAWQTEDWSEPEADMALCELAHALAADCLLSLEDRQRLLEETRPLHRLRLVGELLNREAGILSALHAVPAPPSEFSTPISMN</sequence>
<evidence type="ECO:0000313" key="2">
    <source>
        <dbReference type="EMBL" id="PPK67573.1"/>
    </source>
</evidence>
<reference evidence="2 3" key="1">
    <citation type="submission" date="2018-02" db="EMBL/GenBank/DDBJ databases">
        <title>Genomic Encyclopedia of Archaeal and Bacterial Type Strains, Phase II (KMG-II): from individual species to whole genera.</title>
        <authorList>
            <person name="Goeker M."/>
        </authorList>
    </citation>
    <scope>NUCLEOTIDE SEQUENCE [LARGE SCALE GENOMIC DNA]</scope>
    <source>
        <strain evidence="2 3">YU 961-1</strain>
    </source>
</reference>
<keyword evidence="3" id="KW-1185">Reference proteome</keyword>
<dbReference type="OrthoDB" id="25394at2"/>
<dbReference type="Pfam" id="PF02190">
    <property type="entry name" value="LON_substr_bdg"/>
    <property type="match status" value="1"/>
</dbReference>
<dbReference type="PANTHER" id="PTHR46732:SF8">
    <property type="entry name" value="ATP-DEPENDENT PROTEASE LA (LON) DOMAIN PROTEIN"/>
    <property type="match status" value="1"/>
</dbReference>
<evidence type="ECO:0000313" key="3">
    <source>
        <dbReference type="Proteomes" id="UP000239203"/>
    </source>
</evidence>
<dbReference type="RefSeq" id="WP_104479660.1">
    <property type="nucleotide sequence ID" value="NZ_CP154825.1"/>
</dbReference>
<dbReference type="SUPFAM" id="SSF88697">
    <property type="entry name" value="PUA domain-like"/>
    <property type="match status" value="1"/>
</dbReference>
<dbReference type="EMBL" id="PTIX01000007">
    <property type="protein sequence ID" value="PPK67573.1"/>
    <property type="molecule type" value="Genomic_DNA"/>
</dbReference>
<gene>
    <name evidence="2" type="ORF">CLV40_107239</name>
</gene>
<dbReference type="Gene3D" id="1.20.58.1480">
    <property type="match status" value="1"/>
</dbReference>
<feature type="domain" description="Lon N-terminal" evidence="1">
    <location>
        <begin position="5"/>
        <end position="203"/>
    </location>
</feature>
<accession>A0A2S6GQW8</accession>
<protein>
    <recommendedName>
        <fullName evidence="1">Lon N-terminal domain-containing protein</fullName>
    </recommendedName>
</protein>
<name>A0A2S6GQW8_9PSEU</name>
<dbReference type="PANTHER" id="PTHR46732">
    <property type="entry name" value="ATP-DEPENDENT PROTEASE LA (LON) DOMAIN PROTEIN"/>
    <property type="match status" value="1"/>
</dbReference>
<dbReference type="InterPro" id="IPR046336">
    <property type="entry name" value="Lon_prtase_N_sf"/>
</dbReference>
<dbReference type="Proteomes" id="UP000239203">
    <property type="component" value="Unassembled WGS sequence"/>
</dbReference>
<dbReference type="SMART" id="SM00464">
    <property type="entry name" value="LON"/>
    <property type="match status" value="1"/>
</dbReference>
<dbReference type="PROSITE" id="PS51787">
    <property type="entry name" value="LON_N"/>
    <property type="match status" value="1"/>
</dbReference>